<feature type="domain" description="Sushi" evidence="7">
    <location>
        <begin position="1148"/>
        <end position="1209"/>
    </location>
</feature>
<evidence type="ECO:0000313" key="8">
    <source>
        <dbReference type="EMBL" id="GFR58360.1"/>
    </source>
</evidence>
<feature type="domain" description="Sushi" evidence="7">
    <location>
        <begin position="725"/>
        <end position="786"/>
    </location>
</feature>
<feature type="domain" description="Sushi" evidence="7">
    <location>
        <begin position="971"/>
        <end position="1028"/>
    </location>
</feature>
<keyword evidence="9" id="KW-1185">Reference proteome</keyword>
<dbReference type="Pfam" id="PF00084">
    <property type="entry name" value="Sushi"/>
    <property type="match status" value="13"/>
</dbReference>
<sequence>MHLKKSKRQKFHEVKDLSQTDYPVIPNSEAEYDGFSSVVYTCAHGYFRRGNSYISTFDRDTRTWSAVDMTCTFVDCRAPPELHGAQARGIGTTANSEVIYSCLAGAVPNLAEIKVVCEGSTGQWSSLEGTCSAVTCGQPPAVDKMDTEMTSRSSVYAFPSLDAEELKMAFGAQAKYTCKPGYVPLGEVSYISECEADGAWSSTENFVCSPVECGQPPHPPNVSHMSYTATTFGENATAFCLPGFYPLTGLAMTCGETGSWVGNGVTCDLINCGTPPPVDNAVAHYVATSLKAEAKYECQDEAAVQEGSNSTSTCQENGEWSPPSIQCLAVPCGSAPSVPNSSVTYKLTDEREFDAVYTCDNGYVFFSSSTKLLCDLRNNIWRFDGDNNIKCVGISCGAAPSVNHSIVVESGRNFPAQASYTCDAGYMLSSSVSIKTCNEDGSWSTDDVTCDRAMCSTPTPPRYAVLSQGVTLQERYDHGDNVTFICQDGHLAAPASSLDSPRMSNGNLTCLDGNWTIIEPDVLCIACNIPPVVTYATWEIPKEQPTRVVYTCDAGYNITRDNINTLDCLETESPGVWFGNGEVRCERVDCGNPPLTDNGTVSTEGTKYNDTATYTCNFGYRAAAGDSERKCSSHGTWSGSELECEVWNCEPPPDVANSTVHYTSLTFNSTALYTCDAGLGFLQLFSRENVPGTFLKSIGVVCSDERIWINGLTQEPMEMFACVQIQCPSAPIIPNTRMVNVSDGPISVNTAIHYECVDGYKHLGLVPKLICTDDGTWSFPFFECLRINCGQPPPINHAVVSFENGTTVGSKAIYTCDMSFEHVSNQKTRTCESDGLWSHEFIECVPNGQKHCGDPPPLAAATVEVHSSHNEWTALYTCAEGYQHSWSNTLHCYSPLFYWIAAPVIECVLECGNLQPVEHADVFYGETTVGRVVVHLCHDGYVPTAETTKTCTAEGSWPTEPVLECIIQGTVTCGPPPQIMNSNRVYISITEGSLATYTCDHGFTGPLFQAVCGADGQWTLQSPSSCLLVTCGTVPTVQNSATSYLSGTTYGDVVVYKCLEGYKPSGSSLKTCEANGLWSSDIVECVPKSWAICGNPPKRDHTSVRYESRAEGARATYSCVAPYVGDEINSHCGMDGQWSGPSLICELINCKIPTAIRNSEIALTPRNNPVGRTVVHSCNPGFTSSTGAPLISTCMKDGTWSSPEGACEAVNIEDFKICSTTFPLVSHGNPVLSNHLERHVGATLKYVCDAGYFPLPSSDNFAHTCLSNVRWSSSPLVCYPGLCLTISAPLLDNAEYSGLESQGSVAAGTFDSALVGMYKCLSGFTTDKRRPAADGSNTSPTVACSHSTGWADIPGDLSQGCMPVDCGYLELTEEYETTIASYNSMYMSQVEIACRSPWFQSIHDSVANKVVVCNANGEWSFEDTALLCAPCNQTIDLAHGTVEIHVAPGQQYGVEASVQCDTNYYLIGHHMVHCGSVNGSTKWKGLEKSRCVQNIWPSVEGNENFYKFNVYMDAVEKGFSACANVTYTRASKKLQLILKETSAEHGYTNALAVADDHEITFSYQKDDIAGGAEMITEETVDKILFNEGVEAYVCITLDTSSQTFAFVNNDIVEMTMPALRYENITRFNVGMAVTVHDAHILYNQVIGAT</sequence>
<dbReference type="InterPro" id="IPR050350">
    <property type="entry name" value="Compl-Cell_Adhes-Reg"/>
</dbReference>
<evidence type="ECO:0000256" key="1">
    <source>
        <dbReference type="ARBA" id="ARBA00022659"/>
    </source>
</evidence>
<keyword evidence="4" id="KW-0325">Glycoprotein</keyword>
<dbReference type="EMBL" id="BMAT01007137">
    <property type="protein sequence ID" value="GFR58360.1"/>
    <property type="molecule type" value="Genomic_DNA"/>
</dbReference>
<feature type="disulfide bond" evidence="5">
    <location>
        <begin position="1431"/>
        <end position="1474"/>
    </location>
</feature>
<dbReference type="InterPro" id="IPR007110">
    <property type="entry name" value="Ig-like_dom"/>
</dbReference>
<dbReference type="PANTHER" id="PTHR19325:SF575">
    <property type="entry name" value="LOCOMOTION-RELATED PROTEIN HIKARU GENKI"/>
    <property type="match status" value="1"/>
</dbReference>
<dbReference type="Gene3D" id="2.20.28.230">
    <property type="match status" value="2"/>
</dbReference>
<feature type="disulfide bond" evidence="5">
    <location>
        <begin position="1058"/>
        <end position="1085"/>
    </location>
</feature>
<feature type="domain" description="Ig-like" evidence="6">
    <location>
        <begin position="530"/>
        <end position="632"/>
    </location>
</feature>
<keyword evidence="1 5" id="KW-0768">Sushi</keyword>
<feature type="domain" description="Sushi" evidence="7">
    <location>
        <begin position="134"/>
        <end position="210"/>
    </location>
</feature>
<evidence type="ECO:0000256" key="5">
    <source>
        <dbReference type="PROSITE-ProRule" id="PRU00302"/>
    </source>
</evidence>
<accession>A0AAV4ECE0</accession>
<protein>
    <submittedName>
        <fullName evidence="8">Sushi, von Willebrand factor type A, EGF and pentraxin domain-containing protein 1</fullName>
    </submittedName>
</protein>
<dbReference type="PROSITE" id="PS50923">
    <property type="entry name" value="SUSHI"/>
    <property type="match status" value="16"/>
</dbReference>
<gene>
    <name evidence="8" type="ORF">ElyMa_003479600</name>
</gene>
<comment type="caution">
    <text evidence="8">The sequence shown here is derived from an EMBL/GenBank/DDBJ whole genome shotgun (WGS) entry which is preliminary data.</text>
</comment>
<feature type="disulfide bond" evidence="5">
    <location>
        <begin position="999"/>
        <end position="1026"/>
    </location>
</feature>
<feature type="domain" description="Sushi" evidence="7">
    <location>
        <begin position="270"/>
        <end position="329"/>
    </location>
</feature>
<dbReference type="PROSITE" id="PS50835">
    <property type="entry name" value="IG_LIKE"/>
    <property type="match status" value="1"/>
</dbReference>
<organism evidence="8 9">
    <name type="scientific">Elysia marginata</name>
    <dbReference type="NCBI Taxonomy" id="1093978"/>
    <lineage>
        <taxon>Eukaryota</taxon>
        <taxon>Metazoa</taxon>
        <taxon>Spiralia</taxon>
        <taxon>Lophotrochozoa</taxon>
        <taxon>Mollusca</taxon>
        <taxon>Gastropoda</taxon>
        <taxon>Heterobranchia</taxon>
        <taxon>Euthyneura</taxon>
        <taxon>Panpulmonata</taxon>
        <taxon>Sacoglossa</taxon>
        <taxon>Placobranchoidea</taxon>
        <taxon>Plakobranchidae</taxon>
        <taxon>Elysia</taxon>
    </lineage>
</organism>
<dbReference type="CDD" id="cd00033">
    <property type="entry name" value="CCP"/>
    <property type="match status" value="12"/>
</dbReference>
<feature type="domain" description="Sushi" evidence="7">
    <location>
        <begin position="787"/>
        <end position="846"/>
    </location>
</feature>
<feature type="domain" description="Sushi" evidence="7">
    <location>
        <begin position="588"/>
        <end position="646"/>
    </location>
</feature>
<proteinExistence type="predicted"/>
<keyword evidence="2" id="KW-0677">Repeat</keyword>
<feature type="domain" description="Sushi" evidence="7">
    <location>
        <begin position="211"/>
        <end position="269"/>
    </location>
</feature>
<evidence type="ECO:0000256" key="4">
    <source>
        <dbReference type="ARBA" id="ARBA00023180"/>
    </source>
</evidence>
<dbReference type="Proteomes" id="UP000762676">
    <property type="component" value="Unassembled WGS sequence"/>
</dbReference>
<dbReference type="SUPFAM" id="SSF57535">
    <property type="entry name" value="Complement control module/SCR domain"/>
    <property type="match status" value="16"/>
</dbReference>
<evidence type="ECO:0000313" key="9">
    <source>
        <dbReference type="Proteomes" id="UP000762676"/>
    </source>
</evidence>
<dbReference type="PANTHER" id="PTHR19325">
    <property type="entry name" value="COMPLEMENT COMPONENT-RELATED SUSHI DOMAIN-CONTAINING"/>
    <property type="match status" value="1"/>
</dbReference>
<reference evidence="8 9" key="1">
    <citation type="journal article" date="2021" name="Elife">
        <title>Chloroplast acquisition without the gene transfer in kleptoplastic sea slugs, Plakobranchus ocellatus.</title>
        <authorList>
            <person name="Maeda T."/>
            <person name="Takahashi S."/>
            <person name="Yoshida T."/>
            <person name="Shimamura S."/>
            <person name="Takaki Y."/>
            <person name="Nagai Y."/>
            <person name="Toyoda A."/>
            <person name="Suzuki Y."/>
            <person name="Arimoto A."/>
            <person name="Ishii H."/>
            <person name="Satoh N."/>
            <person name="Nishiyama T."/>
            <person name="Hasebe M."/>
            <person name="Maruyama T."/>
            <person name="Minagawa J."/>
            <person name="Obokata J."/>
            <person name="Shigenobu S."/>
        </authorList>
    </citation>
    <scope>NUCLEOTIDE SEQUENCE [LARGE SCALE GENOMIC DNA]</scope>
</reference>
<evidence type="ECO:0000259" key="7">
    <source>
        <dbReference type="PROSITE" id="PS50923"/>
    </source>
</evidence>
<dbReference type="InterPro" id="IPR035976">
    <property type="entry name" value="Sushi/SCR/CCP_sf"/>
</dbReference>
<feature type="domain" description="Sushi" evidence="7">
    <location>
        <begin position="74"/>
        <end position="133"/>
    </location>
</feature>
<feature type="disulfide bond" evidence="5">
    <location>
        <begin position="240"/>
        <end position="267"/>
    </location>
</feature>
<feature type="domain" description="Sushi" evidence="7">
    <location>
        <begin position="1216"/>
        <end position="1280"/>
    </location>
</feature>
<feature type="domain" description="Sushi" evidence="7">
    <location>
        <begin position="1091"/>
        <end position="1147"/>
    </location>
</feature>
<evidence type="ECO:0000259" key="6">
    <source>
        <dbReference type="PROSITE" id="PS50835"/>
    </source>
</evidence>
<dbReference type="SMART" id="SM00032">
    <property type="entry name" value="CCP"/>
    <property type="match status" value="21"/>
</dbReference>
<name>A0AAV4ECE0_9GAST</name>
<feature type="domain" description="Sushi" evidence="7">
    <location>
        <begin position="1429"/>
        <end position="1493"/>
    </location>
</feature>
<dbReference type="Gene3D" id="2.10.70.10">
    <property type="entry name" value="Complement Module, domain 1"/>
    <property type="match status" value="16"/>
</dbReference>
<feature type="domain" description="Sushi" evidence="7">
    <location>
        <begin position="394"/>
        <end position="452"/>
    </location>
</feature>
<feature type="domain" description="Sushi" evidence="7">
    <location>
        <begin position="525"/>
        <end position="587"/>
    </location>
</feature>
<evidence type="ECO:0000256" key="2">
    <source>
        <dbReference type="ARBA" id="ARBA00022737"/>
    </source>
</evidence>
<evidence type="ECO:0000256" key="3">
    <source>
        <dbReference type="ARBA" id="ARBA00023157"/>
    </source>
</evidence>
<comment type="caution">
    <text evidence="5">Lacks conserved residue(s) required for the propagation of feature annotation.</text>
</comment>
<dbReference type="InterPro" id="IPR000436">
    <property type="entry name" value="Sushi_SCR_CCP_dom"/>
</dbReference>
<keyword evidence="3 5" id="KW-1015">Disulfide bond</keyword>
<feature type="domain" description="Sushi" evidence="7">
    <location>
        <begin position="1029"/>
        <end position="1087"/>
    </location>
</feature>
<feature type="domain" description="Sushi" evidence="7">
    <location>
        <begin position="909"/>
        <end position="967"/>
    </location>
</feature>